<proteinExistence type="predicted"/>
<dbReference type="CDD" id="cd06233">
    <property type="entry name" value="M14-like"/>
    <property type="match status" value="1"/>
</dbReference>
<sequence>VDSYFADNYDEARGKFLAAAEKAGASAWQFAHPMKGPSGGDLGVDIIILGSQYARNIVVAGSATHGIEGFCGSGCQIGFLRENWRARLDSDTALVLVHANNPHGFAHLRRVNEDNIDLNRNFINFEDGLPKNPGYAKLHASLVPDTWNGPARENADRMIEAFKQRKGLKIFQQITSAGQYTYPDGLFYGGCGPSWSRRTIEDFARR</sequence>
<dbReference type="InterPro" id="IPR021259">
    <property type="entry name" value="DUF2817"/>
</dbReference>
<dbReference type="AlphaFoldDB" id="A0A383DWB5"/>
<feature type="non-terminal residue" evidence="1">
    <location>
        <position position="1"/>
    </location>
</feature>
<dbReference type="EMBL" id="UINC01220777">
    <property type="protein sequence ID" value="SVE48832.1"/>
    <property type="molecule type" value="Genomic_DNA"/>
</dbReference>
<reference evidence="1" key="1">
    <citation type="submission" date="2018-05" db="EMBL/GenBank/DDBJ databases">
        <authorList>
            <person name="Lanie J.A."/>
            <person name="Ng W.-L."/>
            <person name="Kazmierczak K.M."/>
            <person name="Andrzejewski T.M."/>
            <person name="Davidsen T.M."/>
            <person name="Wayne K.J."/>
            <person name="Tettelin H."/>
            <person name="Glass J.I."/>
            <person name="Rusch D."/>
            <person name="Podicherti R."/>
            <person name="Tsui H.-C.T."/>
            <person name="Winkler M.E."/>
        </authorList>
    </citation>
    <scope>NUCLEOTIDE SEQUENCE</scope>
</reference>
<dbReference type="SUPFAM" id="SSF53187">
    <property type="entry name" value="Zn-dependent exopeptidases"/>
    <property type="match status" value="1"/>
</dbReference>
<evidence type="ECO:0008006" key="2">
    <source>
        <dbReference type="Google" id="ProtNLM"/>
    </source>
</evidence>
<organism evidence="1">
    <name type="scientific">marine metagenome</name>
    <dbReference type="NCBI Taxonomy" id="408172"/>
    <lineage>
        <taxon>unclassified sequences</taxon>
        <taxon>metagenomes</taxon>
        <taxon>ecological metagenomes</taxon>
    </lineage>
</organism>
<protein>
    <recommendedName>
        <fullName evidence="2">DUF2817 domain-containing protein</fullName>
    </recommendedName>
</protein>
<accession>A0A383DWB5</accession>
<evidence type="ECO:0000313" key="1">
    <source>
        <dbReference type="EMBL" id="SVE48832.1"/>
    </source>
</evidence>
<gene>
    <name evidence="1" type="ORF">METZ01_LOCUS501686</name>
</gene>
<dbReference type="Pfam" id="PF10994">
    <property type="entry name" value="DUF2817"/>
    <property type="match status" value="1"/>
</dbReference>
<dbReference type="Gene3D" id="3.40.630.10">
    <property type="entry name" value="Zn peptidases"/>
    <property type="match status" value="1"/>
</dbReference>
<name>A0A383DWB5_9ZZZZ</name>
<feature type="non-terminal residue" evidence="1">
    <location>
        <position position="206"/>
    </location>
</feature>